<keyword evidence="8 11" id="KW-0472">Membrane</keyword>
<evidence type="ECO:0000256" key="3">
    <source>
        <dbReference type="ARBA" id="ARBA00022692"/>
    </source>
</evidence>
<accession>A0A8H7YCB8</accession>
<dbReference type="VEuPathDB" id="FungiDB:I7I52_11894"/>
<dbReference type="Pfam" id="PF08118">
    <property type="entry name" value="MDM31_MDM32"/>
    <property type="match status" value="1"/>
</dbReference>
<protein>
    <submittedName>
        <fullName evidence="12">Mitochondrial distribution and morphology protein</fullName>
    </submittedName>
</protein>
<comment type="function">
    <text evidence="9">Involved in the organization of the mitochondrial membranes and the global structure of the mitochondria. Also required for mitochondrial distribution and mobility as well as for the maintenance of mitochondrial DNA nucleoids structures.</text>
</comment>
<feature type="region of interest" description="Disordered" evidence="10">
    <location>
        <begin position="135"/>
        <end position="217"/>
    </location>
</feature>
<evidence type="ECO:0000256" key="7">
    <source>
        <dbReference type="ARBA" id="ARBA00023128"/>
    </source>
</evidence>
<gene>
    <name evidence="12" type="primary">MDM31</name>
    <name evidence="12" type="ORF">I7I52_11894</name>
</gene>
<dbReference type="OrthoDB" id="17678at2759"/>
<evidence type="ECO:0000256" key="9">
    <source>
        <dbReference type="ARBA" id="ARBA00025191"/>
    </source>
</evidence>
<evidence type="ECO:0000313" key="13">
    <source>
        <dbReference type="Proteomes" id="UP000670092"/>
    </source>
</evidence>
<dbReference type="AlphaFoldDB" id="A0A8H7YCB8"/>
<comment type="similarity">
    <text evidence="2">Belongs to the MDM31/MDM32 family.</text>
</comment>
<keyword evidence="4" id="KW-0999">Mitochondrion inner membrane</keyword>
<evidence type="ECO:0000313" key="12">
    <source>
        <dbReference type="EMBL" id="KAG5288416.1"/>
    </source>
</evidence>
<comment type="caution">
    <text evidence="12">The sequence shown here is derived from an EMBL/GenBank/DDBJ whole genome shotgun (WGS) entry which is preliminary data.</text>
</comment>
<evidence type="ECO:0000256" key="4">
    <source>
        <dbReference type="ARBA" id="ARBA00022792"/>
    </source>
</evidence>
<keyword evidence="6 11" id="KW-1133">Transmembrane helix</keyword>
<organism evidence="12 13">
    <name type="scientific">Ajellomyces capsulatus</name>
    <name type="common">Darling's disease fungus</name>
    <name type="synonym">Histoplasma capsulatum</name>
    <dbReference type="NCBI Taxonomy" id="5037"/>
    <lineage>
        <taxon>Eukaryota</taxon>
        <taxon>Fungi</taxon>
        <taxon>Dikarya</taxon>
        <taxon>Ascomycota</taxon>
        <taxon>Pezizomycotina</taxon>
        <taxon>Eurotiomycetes</taxon>
        <taxon>Eurotiomycetidae</taxon>
        <taxon>Onygenales</taxon>
        <taxon>Ajellomycetaceae</taxon>
        <taxon>Histoplasma</taxon>
    </lineage>
</organism>
<evidence type="ECO:0000256" key="8">
    <source>
        <dbReference type="ARBA" id="ARBA00023136"/>
    </source>
</evidence>
<dbReference type="PANTHER" id="PTHR31068:SF0">
    <property type="entry name" value="MITOCHONDRIAL DISTRIBUTION AND MORPHOLOGY PROTEIN 31"/>
    <property type="match status" value="1"/>
</dbReference>
<feature type="compositionally biased region" description="Polar residues" evidence="10">
    <location>
        <begin position="142"/>
        <end position="172"/>
    </location>
</feature>
<dbReference type="GO" id="GO:0005743">
    <property type="term" value="C:mitochondrial inner membrane"/>
    <property type="evidence" value="ECO:0007669"/>
    <property type="project" value="UniProtKB-SubCell"/>
</dbReference>
<proteinExistence type="inferred from homology"/>
<name>A0A8H7YCB8_AJECA</name>
<evidence type="ECO:0000256" key="5">
    <source>
        <dbReference type="ARBA" id="ARBA00022946"/>
    </source>
</evidence>
<feature type="compositionally biased region" description="Polar residues" evidence="10">
    <location>
        <begin position="609"/>
        <end position="618"/>
    </location>
</feature>
<feature type="transmembrane region" description="Helical" evidence="11">
    <location>
        <begin position="261"/>
        <end position="288"/>
    </location>
</feature>
<evidence type="ECO:0000256" key="6">
    <source>
        <dbReference type="ARBA" id="ARBA00022989"/>
    </source>
</evidence>
<dbReference type="Proteomes" id="UP000670092">
    <property type="component" value="Unassembled WGS sequence"/>
</dbReference>
<keyword evidence="7" id="KW-0496">Mitochondrion</keyword>
<reference evidence="12 13" key="1">
    <citation type="submission" date="2021-01" db="EMBL/GenBank/DDBJ databases">
        <title>Chromosome-level genome assembly of a human fungal pathogen reveals clustering of transcriptionally co-regulated genes.</title>
        <authorList>
            <person name="Voorhies M."/>
            <person name="Cohen S."/>
            <person name="Shea T.P."/>
            <person name="Petrus S."/>
            <person name="Munoz J.F."/>
            <person name="Poplawski S."/>
            <person name="Goldman W.E."/>
            <person name="Michael T."/>
            <person name="Cuomo C.A."/>
            <person name="Sil A."/>
            <person name="Beyhan S."/>
        </authorList>
    </citation>
    <scope>NUCLEOTIDE SEQUENCE [LARGE SCALE GENOMIC DNA]</scope>
    <source>
        <strain evidence="12 13">G184AR</strain>
    </source>
</reference>
<dbReference type="PANTHER" id="PTHR31068">
    <property type="entry name" value="MITOCHONDRIAL DISTRIBUTION AND MORPHOLOGY PROTEIN 31"/>
    <property type="match status" value="1"/>
</dbReference>
<evidence type="ECO:0000256" key="11">
    <source>
        <dbReference type="SAM" id="Phobius"/>
    </source>
</evidence>
<evidence type="ECO:0000256" key="2">
    <source>
        <dbReference type="ARBA" id="ARBA00005687"/>
    </source>
</evidence>
<keyword evidence="3 11" id="KW-0812">Transmembrane</keyword>
<sequence length="753" mass="83411">MSGHIGRRLYANIYKRAHPLLSRAEQSSSAAWSSFITGAAIPSNTAKGLFRRNWSRTFSYSSPTNAKQITRRFASGGFLVLGTSPTSNAVESGASCAITSSEKIICQHGSTGYVDKHRLEGLAKSVWRRSIYTSSEGDDDVQTSADIPSRVSNTTQRTSSPPDETKTSNQPSVKPIESESRSASEPALSSLHSNGKTVSGKAHTGGSSTTTSHFTDRLPHRPTKEELLAAATGFWSRLKVRFKWFSIRSIRPFNVDDIGAFFSWILLGHVLWIILGTTTFFSLLILAINTVFAQETLARWVGNYLTKSSGLTVVFESAIVPKWKDGVITFKNVFVSRRPGQGAGNVSKGSPKTAAETAAAAALRDNQSDVEEEDTNYTQFDVSINTVNVTLSFAKWFNGKGLLRDVEVIGVRGIVDRTHVWWPEGDLDPKSYRHEHNPGDFEIDSFKMQDLLVTIYQPNNFRPFSVSIFSCDLPQLRRQWLFYDFMSANTMSGSFDNSIFTIHPRQTHSYTGALLGDDGEDHGEASPWKKHSRIRIDGLSIDHLNRGVEGPFSWIHEGNVDIVADIMFPADNDESLAKVMSDFYDRLEAAVTSNRYQTHPNGSAPHGAASQNEGNGKSHTLPVSPGRGEDDKRLVVTDLRIHLNNIRAVVPLFTRDLSYVNNALIRPIVAYMNSKRTFIPIQCRLVKRVSDFDGSWTIYDSGLMTDLSAETYEAFAQGVVDEQARKRRFKKVGLWSLQLAAQAILMGMAGNIV</sequence>
<keyword evidence="5" id="KW-0809">Transit peptide</keyword>
<dbReference type="GO" id="GO:0000001">
    <property type="term" value="P:mitochondrion inheritance"/>
    <property type="evidence" value="ECO:0007669"/>
    <property type="project" value="InterPro"/>
</dbReference>
<comment type="subcellular location">
    <subcellularLocation>
        <location evidence="1">Mitochondrion inner membrane</location>
    </subcellularLocation>
</comment>
<feature type="region of interest" description="Disordered" evidence="10">
    <location>
        <begin position="596"/>
        <end position="629"/>
    </location>
</feature>
<dbReference type="InterPro" id="IPR012571">
    <property type="entry name" value="Mdm31/Mdm32"/>
</dbReference>
<evidence type="ECO:0000256" key="1">
    <source>
        <dbReference type="ARBA" id="ARBA00004273"/>
    </source>
</evidence>
<dbReference type="EMBL" id="JAEVHI010000006">
    <property type="protein sequence ID" value="KAG5288416.1"/>
    <property type="molecule type" value="Genomic_DNA"/>
</dbReference>
<dbReference type="GO" id="GO:0007005">
    <property type="term" value="P:mitochondrion organization"/>
    <property type="evidence" value="ECO:0007669"/>
    <property type="project" value="InterPro"/>
</dbReference>
<evidence type="ECO:0000256" key="10">
    <source>
        <dbReference type="SAM" id="MobiDB-lite"/>
    </source>
</evidence>